<feature type="compositionally biased region" description="Low complexity" evidence="1">
    <location>
        <begin position="538"/>
        <end position="559"/>
    </location>
</feature>
<gene>
    <name evidence="2" type="ORF">Z519_06095</name>
</gene>
<feature type="region of interest" description="Disordered" evidence="1">
    <location>
        <begin position="104"/>
        <end position="126"/>
    </location>
</feature>
<dbReference type="RefSeq" id="XP_016620159.1">
    <property type="nucleotide sequence ID" value="XM_016763835.1"/>
</dbReference>
<evidence type="ECO:0000256" key="1">
    <source>
        <dbReference type="SAM" id="MobiDB-lite"/>
    </source>
</evidence>
<accession>A0A0D2HRN7</accession>
<dbReference type="EMBL" id="KN846987">
    <property type="protein sequence ID" value="KIW93490.1"/>
    <property type="molecule type" value="Genomic_DNA"/>
</dbReference>
<name>A0A0D2HRN7_CLAB1</name>
<dbReference type="HOGENOM" id="CLU_013893_0_0_1"/>
<sequence>MLHTRIRKWKIGRNHKFSEMRMAAYRLAQYLDRQQQRSNSSGSSPTVAASKRVTMPSFEIRGERVNYMELMRYFRRKKISDPVSWVREHQDKLDLSEDVVVVDADPAAEGEARSSEDDEDTSEREHEEIQRLMEADLTGLEDVSAPSNITHQMSNVRCLDDQYSTLMGAVHHADIKSPSLSVPAFLRPQTSYALEQLNYSMMTYMRSYLVSPVSKKHREPEVHAHTVHAIFASKMQDGMSLLANVSPNTAKTRSRGPEPNAAQAFTSFEYGFQLIHKILTDHSPMSLALMLSIVCELANRAVKTGMKTSAAGILLAKLLNYTHDMAATVLGSGHPLTVFFGILAGEYIYPTVLPSCGPLPLVELILASLKLAVAQFNICSPSIPANNLERIQDWKQLYLRERLCDALYYCGPTYQVTRSRMRSQLFYDQEARYGPTARNVLWTLTNVADDCLANGEVDQAIGHFQEALNRAEALMEGYGRAKTSFAAREGLGRCWMRKAEEEEAGALWQQEQNRSPSSACCSCHCHYAADSKPASSRGSSDNTGTSTPTSSGSSFSSTTLKPCGNRKPHSPSQRQKHHRYKSRSPHHHDSPSHRRLQYLRRAHVYFKEAEDEARQYFEASSRRITRVSLRRQEVVELLGIATPESSSSSGSEDEELYNIMSADVDNNLHLYPSPPFPLKVAAAAAATDISLVLGYPSDLDFDDPLAANATAPTTGLAMAMAIPTPTQATMAIPTARVKPPQPPAPPMATVPTSAREFRPQQQQHVQVPSYGAI</sequence>
<feature type="compositionally biased region" description="Basic residues" evidence="1">
    <location>
        <begin position="564"/>
        <end position="586"/>
    </location>
</feature>
<dbReference type="AlphaFoldDB" id="A0A0D2HRN7"/>
<evidence type="ECO:0008006" key="4">
    <source>
        <dbReference type="Google" id="ProtNLM"/>
    </source>
</evidence>
<dbReference type="VEuPathDB" id="FungiDB:Z519_06095"/>
<dbReference type="GeneID" id="27699023"/>
<protein>
    <recommendedName>
        <fullName evidence="4">Clr5 domain-containing protein</fullName>
    </recommendedName>
</protein>
<keyword evidence="3" id="KW-1185">Reference proteome</keyword>
<organism evidence="2 3">
    <name type="scientific">Cladophialophora bantiana (strain ATCC 10958 / CBS 173.52 / CDC B-1940 / NIH 8579)</name>
    <name type="common">Xylohypha bantiana</name>
    <dbReference type="NCBI Taxonomy" id="1442370"/>
    <lineage>
        <taxon>Eukaryota</taxon>
        <taxon>Fungi</taxon>
        <taxon>Dikarya</taxon>
        <taxon>Ascomycota</taxon>
        <taxon>Pezizomycotina</taxon>
        <taxon>Eurotiomycetes</taxon>
        <taxon>Chaetothyriomycetidae</taxon>
        <taxon>Chaetothyriales</taxon>
        <taxon>Herpotrichiellaceae</taxon>
        <taxon>Cladophialophora</taxon>
    </lineage>
</organism>
<proteinExistence type="predicted"/>
<feature type="region of interest" description="Disordered" evidence="1">
    <location>
        <begin position="737"/>
        <end position="773"/>
    </location>
</feature>
<feature type="compositionally biased region" description="Pro residues" evidence="1">
    <location>
        <begin position="739"/>
        <end position="748"/>
    </location>
</feature>
<evidence type="ECO:0000313" key="2">
    <source>
        <dbReference type="EMBL" id="KIW93490.1"/>
    </source>
</evidence>
<dbReference type="Proteomes" id="UP000053789">
    <property type="component" value="Unassembled WGS sequence"/>
</dbReference>
<dbReference type="OrthoDB" id="5075616at2759"/>
<feature type="region of interest" description="Disordered" evidence="1">
    <location>
        <begin position="530"/>
        <end position="595"/>
    </location>
</feature>
<reference evidence="2" key="1">
    <citation type="submission" date="2015-01" db="EMBL/GenBank/DDBJ databases">
        <title>The Genome Sequence of Cladophialophora bantiana CBS 173.52.</title>
        <authorList>
            <consortium name="The Broad Institute Genomics Platform"/>
            <person name="Cuomo C."/>
            <person name="de Hoog S."/>
            <person name="Gorbushina A."/>
            <person name="Stielow B."/>
            <person name="Teixiera M."/>
            <person name="Abouelleil A."/>
            <person name="Chapman S.B."/>
            <person name="Priest M."/>
            <person name="Young S.K."/>
            <person name="Wortman J."/>
            <person name="Nusbaum C."/>
            <person name="Birren B."/>
        </authorList>
    </citation>
    <scope>NUCLEOTIDE SEQUENCE [LARGE SCALE GENOMIC DNA]</scope>
    <source>
        <strain evidence="2">CBS 173.52</strain>
    </source>
</reference>
<evidence type="ECO:0000313" key="3">
    <source>
        <dbReference type="Proteomes" id="UP000053789"/>
    </source>
</evidence>